<comment type="similarity">
    <text evidence="2">Belongs to the threonine aldolase family.</text>
</comment>
<protein>
    <submittedName>
        <fullName evidence="7">Threonine aldolase family protein</fullName>
    </submittedName>
</protein>
<comment type="cofactor">
    <cofactor evidence="1">
        <name>pyridoxal 5'-phosphate</name>
        <dbReference type="ChEBI" id="CHEBI:597326"/>
    </cofactor>
</comment>
<dbReference type="InterPro" id="IPR023603">
    <property type="entry name" value="Low_specificity_L-TA-like"/>
</dbReference>
<feature type="domain" description="Aromatic amino acid beta-eliminating lyase/threonine aldolase" evidence="6">
    <location>
        <begin position="6"/>
        <end position="289"/>
    </location>
</feature>
<dbReference type="PANTHER" id="PTHR48097">
    <property type="entry name" value="L-THREONINE ALDOLASE-RELATED"/>
    <property type="match status" value="1"/>
</dbReference>
<sequence length="341" mass="36362">MGLVNLYSDTQTRPTSAMRTAMAEAEVGDEQRFEDPQVTALCARVAELLGMEAAVFLPSGTMCNEIAFRLHIRPGGDEAILHRTSHPIIAEAGGPAAFAGAMMYPLDTPLGMFTADDVRGALRRPGDRYSPRSRLVSVEQTTNMAGGRVWPLAQLRDVVAAAREAGLRLHMDGARLMNAVVASGVPASEMTAGFDTAWLDFTKGLGAPLGACLAGSAELIDEAWRYKQMLGGALRQAGIVAAGALYALDHHVDRLAEDHANAAVLARGLAELPGVTIDPDAVETNIVIFEHDDPEGLCARLREQDVVMGAIGPRRVRAVTHLDVDAEAIQRALHALERVCA</sequence>
<dbReference type="RefSeq" id="WP_270029138.1">
    <property type="nucleotide sequence ID" value="NZ_JAPDDP010000083.1"/>
</dbReference>
<gene>
    <name evidence="7" type="ORF">OJ997_30560</name>
</gene>
<keyword evidence="4" id="KW-0456">Lyase</keyword>
<evidence type="ECO:0000256" key="5">
    <source>
        <dbReference type="PIRSR" id="PIRSR017617-1"/>
    </source>
</evidence>
<dbReference type="PANTHER" id="PTHR48097:SF9">
    <property type="entry name" value="L-THREONINE ALDOLASE"/>
    <property type="match status" value="1"/>
</dbReference>
<name>A0A9X3SAP2_9ACTN</name>
<accession>A0A9X3SAP2</accession>
<evidence type="ECO:0000259" key="6">
    <source>
        <dbReference type="Pfam" id="PF01212"/>
    </source>
</evidence>
<evidence type="ECO:0000256" key="1">
    <source>
        <dbReference type="ARBA" id="ARBA00001933"/>
    </source>
</evidence>
<dbReference type="GO" id="GO:0008732">
    <property type="term" value="F:L-allo-threonine aldolase activity"/>
    <property type="evidence" value="ECO:0007669"/>
    <property type="project" value="TreeGrafter"/>
</dbReference>
<dbReference type="PIRSF" id="PIRSF017617">
    <property type="entry name" value="Thr_aldolase"/>
    <property type="match status" value="1"/>
</dbReference>
<evidence type="ECO:0000313" key="8">
    <source>
        <dbReference type="Proteomes" id="UP001147653"/>
    </source>
</evidence>
<reference evidence="7" key="1">
    <citation type="submission" date="2022-10" db="EMBL/GenBank/DDBJ databases">
        <title>The WGS of Solirubrobacter phytolaccae KCTC 29190.</title>
        <authorList>
            <person name="Jiang Z."/>
        </authorList>
    </citation>
    <scope>NUCLEOTIDE SEQUENCE</scope>
    <source>
        <strain evidence="7">KCTC 29190</strain>
    </source>
</reference>
<feature type="modified residue" description="N6-(pyridoxal phosphate)lysine" evidence="5">
    <location>
        <position position="203"/>
    </location>
</feature>
<keyword evidence="3" id="KW-0663">Pyridoxal phosphate</keyword>
<dbReference type="EMBL" id="JAPDDP010000083">
    <property type="protein sequence ID" value="MDA0184684.1"/>
    <property type="molecule type" value="Genomic_DNA"/>
</dbReference>
<dbReference type="SUPFAM" id="SSF53383">
    <property type="entry name" value="PLP-dependent transferases"/>
    <property type="match status" value="1"/>
</dbReference>
<dbReference type="FunFam" id="3.40.640.10:FF:000030">
    <property type="entry name" value="Low-specificity L-threonine aldolase"/>
    <property type="match status" value="1"/>
</dbReference>
<dbReference type="Gene3D" id="3.90.1150.10">
    <property type="entry name" value="Aspartate Aminotransferase, domain 1"/>
    <property type="match status" value="1"/>
</dbReference>
<dbReference type="FunFam" id="3.90.1150.10:FF:000041">
    <property type="entry name" value="Low-specificity L-threonine aldolase"/>
    <property type="match status" value="1"/>
</dbReference>
<comment type="caution">
    <text evidence="7">The sequence shown here is derived from an EMBL/GenBank/DDBJ whole genome shotgun (WGS) entry which is preliminary data.</text>
</comment>
<dbReference type="GO" id="GO:0006545">
    <property type="term" value="P:glycine biosynthetic process"/>
    <property type="evidence" value="ECO:0007669"/>
    <property type="project" value="TreeGrafter"/>
</dbReference>
<keyword evidence="8" id="KW-1185">Reference proteome</keyword>
<dbReference type="GO" id="GO:0006567">
    <property type="term" value="P:L-threonine catabolic process"/>
    <property type="evidence" value="ECO:0007669"/>
    <property type="project" value="TreeGrafter"/>
</dbReference>
<dbReference type="GO" id="GO:0005829">
    <property type="term" value="C:cytosol"/>
    <property type="evidence" value="ECO:0007669"/>
    <property type="project" value="TreeGrafter"/>
</dbReference>
<dbReference type="Proteomes" id="UP001147653">
    <property type="component" value="Unassembled WGS sequence"/>
</dbReference>
<proteinExistence type="inferred from homology"/>
<evidence type="ECO:0000313" key="7">
    <source>
        <dbReference type="EMBL" id="MDA0184684.1"/>
    </source>
</evidence>
<dbReference type="InterPro" id="IPR015424">
    <property type="entry name" value="PyrdxlP-dep_Trfase"/>
</dbReference>
<evidence type="ECO:0000256" key="4">
    <source>
        <dbReference type="ARBA" id="ARBA00023239"/>
    </source>
</evidence>
<dbReference type="InterPro" id="IPR015422">
    <property type="entry name" value="PyrdxlP-dep_Trfase_small"/>
</dbReference>
<dbReference type="Pfam" id="PF01212">
    <property type="entry name" value="Beta_elim_lyase"/>
    <property type="match status" value="1"/>
</dbReference>
<dbReference type="NCBIfam" id="NF041359">
    <property type="entry name" value="GntG_guanitoxin"/>
    <property type="match status" value="1"/>
</dbReference>
<evidence type="ECO:0000256" key="2">
    <source>
        <dbReference type="ARBA" id="ARBA00006966"/>
    </source>
</evidence>
<dbReference type="InterPro" id="IPR001597">
    <property type="entry name" value="ArAA_b-elim_lyase/Thr_aldolase"/>
</dbReference>
<dbReference type="AlphaFoldDB" id="A0A9X3SAP2"/>
<organism evidence="7 8">
    <name type="scientific">Solirubrobacter phytolaccae</name>
    <dbReference type="NCBI Taxonomy" id="1404360"/>
    <lineage>
        <taxon>Bacteria</taxon>
        <taxon>Bacillati</taxon>
        <taxon>Actinomycetota</taxon>
        <taxon>Thermoleophilia</taxon>
        <taxon>Solirubrobacterales</taxon>
        <taxon>Solirubrobacteraceae</taxon>
        <taxon>Solirubrobacter</taxon>
    </lineage>
</organism>
<dbReference type="InterPro" id="IPR015421">
    <property type="entry name" value="PyrdxlP-dep_Trfase_major"/>
</dbReference>
<evidence type="ECO:0000256" key="3">
    <source>
        <dbReference type="ARBA" id="ARBA00022898"/>
    </source>
</evidence>
<dbReference type="Gene3D" id="3.40.640.10">
    <property type="entry name" value="Type I PLP-dependent aspartate aminotransferase-like (Major domain)"/>
    <property type="match status" value="1"/>
</dbReference>